<evidence type="ECO:0000313" key="2">
    <source>
        <dbReference type="EMBL" id="TKB58337.1"/>
    </source>
</evidence>
<reference evidence="2 3" key="1">
    <citation type="submission" date="2019-04" db="EMBL/GenBank/DDBJ databases">
        <authorList>
            <person name="Hwang J.C."/>
        </authorList>
    </citation>
    <scope>NUCLEOTIDE SEQUENCE [LARGE SCALE GENOMIC DNA]</scope>
    <source>
        <strain evidence="2 3">IMCC35002</strain>
    </source>
</reference>
<dbReference type="Pfam" id="PF05618">
    <property type="entry name" value="Zn_protease"/>
    <property type="match status" value="1"/>
</dbReference>
<feature type="domain" description="Retropepsin-like aspartic endopeptidase" evidence="1">
    <location>
        <begin position="16"/>
        <end position="147"/>
    </location>
</feature>
<keyword evidence="2" id="KW-0378">Hydrolase</keyword>
<gene>
    <name evidence="2" type="ORF">FCL42_00890</name>
</gene>
<dbReference type="AlphaFoldDB" id="A0A4U1BRP2"/>
<keyword evidence="3" id="KW-1185">Reference proteome</keyword>
<dbReference type="InterPro" id="IPR008503">
    <property type="entry name" value="Asp_endopeptidase"/>
</dbReference>
<dbReference type="RefSeq" id="WP_136861485.1">
    <property type="nucleotide sequence ID" value="NZ_SWCJ01000001.1"/>
</dbReference>
<dbReference type="EMBL" id="SWCJ01000001">
    <property type="protein sequence ID" value="TKB58337.1"/>
    <property type="molecule type" value="Genomic_DNA"/>
</dbReference>
<dbReference type="PANTHER" id="PTHR38037">
    <property type="entry name" value="ZN_PROTEASE DOMAIN-CONTAINING PROTEIN"/>
    <property type="match status" value="1"/>
</dbReference>
<evidence type="ECO:0000313" key="3">
    <source>
        <dbReference type="Proteomes" id="UP000305675"/>
    </source>
</evidence>
<dbReference type="Gene3D" id="2.40.70.10">
    <property type="entry name" value="Acid Proteases"/>
    <property type="match status" value="1"/>
</dbReference>
<dbReference type="OrthoDB" id="9782977at2"/>
<comment type="caution">
    <text evidence="2">The sequence shown here is derived from an EMBL/GenBank/DDBJ whole genome shotgun (WGS) entry which is preliminary data.</text>
</comment>
<proteinExistence type="predicted"/>
<dbReference type="GO" id="GO:0006508">
    <property type="term" value="P:proteolysis"/>
    <property type="evidence" value="ECO:0007669"/>
    <property type="project" value="UniProtKB-KW"/>
</dbReference>
<dbReference type="GO" id="GO:0008233">
    <property type="term" value="F:peptidase activity"/>
    <property type="evidence" value="ECO:0007669"/>
    <property type="project" value="UniProtKB-KW"/>
</dbReference>
<dbReference type="PANTHER" id="PTHR38037:SF1">
    <property type="entry name" value="ATP-DEPENDENT ZINC PROTEASE DOMAIN-CONTAINING PROTEIN-RELATED"/>
    <property type="match status" value="1"/>
</dbReference>
<dbReference type="SUPFAM" id="SSF50630">
    <property type="entry name" value="Acid proteases"/>
    <property type="match status" value="1"/>
</dbReference>
<protein>
    <submittedName>
        <fullName evidence="2">ATP-dependent zinc protease</fullName>
    </submittedName>
</protein>
<accession>A0A4U1BRP2</accession>
<sequence length="153" mass="17558">MDTQKSSQNQVEDHQIAGWREWVALPELGVSRIKAKMDTGARTSCIHAIASERFERDGKPWLRFTVQPQQDSDDTQVCEAPIIDERTVRDSGGHEQLRPVVLTSLTMGKRTWPVEMTITNRERMKFRMLVGRTAMENQLLICPEDSFLLSLED</sequence>
<evidence type="ECO:0000259" key="1">
    <source>
        <dbReference type="Pfam" id="PF05618"/>
    </source>
</evidence>
<organism evidence="2 3">
    <name type="scientific">Ferrimonas aestuarii</name>
    <dbReference type="NCBI Taxonomy" id="2569539"/>
    <lineage>
        <taxon>Bacteria</taxon>
        <taxon>Pseudomonadati</taxon>
        <taxon>Pseudomonadota</taxon>
        <taxon>Gammaproteobacteria</taxon>
        <taxon>Alteromonadales</taxon>
        <taxon>Ferrimonadaceae</taxon>
        <taxon>Ferrimonas</taxon>
    </lineage>
</organism>
<name>A0A4U1BRP2_9GAMM</name>
<keyword evidence="2" id="KW-0645">Protease</keyword>
<dbReference type="Proteomes" id="UP000305675">
    <property type="component" value="Unassembled WGS sequence"/>
</dbReference>
<dbReference type="InterPro" id="IPR021109">
    <property type="entry name" value="Peptidase_aspartic_dom_sf"/>
</dbReference>